<evidence type="ECO:0000313" key="3">
    <source>
        <dbReference type="Proteomes" id="UP001274830"/>
    </source>
</evidence>
<feature type="region of interest" description="Disordered" evidence="1">
    <location>
        <begin position="372"/>
        <end position="441"/>
    </location>
</feature>
<dbReference type="AlphaFoldDB" id="A0AAE0WI72"/>
<evidence type="ECO:0000313" key="2">
    <source>
        <dbReference type="EMBL" id="KAK3669548.1"/>
    </source>
</evidence>
<feature type="compositionally biased region" description="Polar residues" evidence="1">
    <location>
        <begin position="630"/>
        <end position="650"/>
    </location>
</feature>
<feature type="compositionally biased region" description="Basic and acidic residues" evidence="1">
    <location>
        <begin position="410"/>
        <end position="424"/>
    </location>
</feature>
<sequence>MALQTGTSARQRCELLAAQNVLGATTIPRFSRHSSKQSTKEPLITYSRKDRPLSLTADQFVRKDTYDLPSDDDHQDVSRQKEASPPHVGSGSSRMSALSNADEGVLLQIVRHAKPDTLSTLQPGKPISAAPPDGDAGDVADHFRLIRSKGLSKKTKPKATKPNNRALEFDGLEKVAGAAKGLPRRLPVRELVFVPSLPDGNEFGSLRNVVGIGTNGAVPLEGLVSPEHNQSRPTTSATAIRKRLLTAKLRTKKLRRKSLGQGTLIGFNTSAVDVGDGFEALEKQITDQLKPTRLPRRSRTAMMFRALALSDGPLPEVIFDSAADELQLGLTAGPLHPMGSRNEDDVPVMSVNAPRRKVSFSNQLELIKAQLSSVRAMRRQTDGDSDDEEPEVEDEDAVVEGFEAVDYGEAEERSGDEAIEDRPYHPSAQEATSQQLRPRSTVGTFVEEIEEDDQMTDYGVDLNSGQSARHNRCGRLSRSVLNEVNESIEDGPNPIRKPLRRRSILKNSVHVAPKTTYSREHTEANTRRNSIVVLEDSHYFAGAMQGLAAPDPARHRIVPRRASRYDMVRENEGEAADPGTSLQPLNYVDVGSALSALRSTKDSFYTSQRLPELRRDLKALTRNVSREHGTLSQSIRRRSSLTFQPPMTVR</sequence>
<feature type="region of interest" description="Disordered" evidence="1">
    <location>
        <begin position="64"/>
        <end position="97"/>
    </location>
</feature>
<dbReference type="Proteomes" id="UP001274830">
    <property type="component" value="Unassembled WGS sequence"/>
</dbReference>
<evidence type="ECO:0000256" key="1">
    <source>
        <dbReference type="SAM" id="MobiDB-lite"/>
    </source>
</evidence>
<organism evidence="2 3">
    <name type="scientific">Recurvomyces mirabilis</name>
    <dbReference type="NCBI Taxonomy" id="574656"/>
    <lineage>
        <taxon>Eukaryota</taxon>
        <taxon>Fungi</taxon>
        <taxon>Dikarya</taxon>
        <taxon>Ascomycota</taxon>
        <taxon>Pezizomycotina</taxon>
        <taxon>Dothideomycetes</taxon>
        <taxon>Dothideomycetidae</taxon>
        <taxon>Mycosphaerellales</taxon>
        <taxon>Teratosphaeriaceae</taxon>
        <taxon>Recurvomyces</taxon>
    </lineage>
</organism>
<gene>
    <name evidence="2" type="ORF">LTR78_010548</name>
</gene>
<accession>A0AAE0WI72</accession>
<proteinExistence type="predicted"/>
<comment type="caution">
    <text evidence="2">The sequence shown here is derived from an EMBL/GenBank/DDBJ whole genome shotgun (WGS) entry which is preliminary data.</text>
</comment>
<name>A0AAE0WI72_9PEZI</name>
<protein>
    <submittedName>
        <fullName evidence="2">Uncharacterized protein</fullName>
    </submittedName>
</protein>
<keyword evidence="3" id="KW-1185">Reference proteome</keyword>
<feature type="region of interest" description="Disordered" evidence="1">
    <location>
        <begin position="625"/>
        <end position="650"/>
    </location>
</feature>
<feature type="region of interest" description="Disordered" evidence="1">
    <location>
        <begin position="117"/>
        <end position="139"/>
    </location>
</feature>
<feature type="compositionally biased region" description="Polar residues" evidence="1">
    <location>
        <begin position="429"/>
        <end position="441"/>
    </location>
</feature>
<feature type="compositionally biased region" description="Acidic residues" evidence="1">
    <location>
        <begin position="383"/>
        <end position="398"/>
    </location>
</feature>
<feature type="compositionally biased region" description="Basic and acidic residues" evidence="1">
    <location>
        <begin position="64"/>
        <end position="84"/>
    </location>
</feature>
<dbReference type="EMBL" id="JAUTXT010000079">
    <property type="protein sequence ID" value="KAK3669548.1"/>
    <property type="molecule type" value="Genomic_DNA"/>
</dbReference>
<reference evidence="2" key="1">
    <citation type="submission" date="2023-07" db="EMBL/GenBank/DDBJ databases">
        <title>Black Yeasts Isolated from many extreme environments.</title>
        <authorList>
            <person name="Coleine C."/>
            <person name="Stajich J.E."/>
            <person name="Selbmann L."/>
        </authorList>
    </citation>
    <scope>NUCLEOTIDE SEQUENCE</scope>
    <source>
        <strain evidence="2">CCFEE 5485</strain>
    </source>
</reference>